<name>A0A2P8HHC4_CHINA</name>
<dbReference type="InterPro" id="IPR023401">
    <property type="entry name" value="ODC_N"/>
</dbReference>
<dbReference type="InterPro" id="IPR036291">
    <property type="entry name" value="NAD(P)-bd_dom_sf"/>
</dbReference>
<dbReference type="OrthoDB" id="9792005at2"/>
<gene>
    <name evidence="1" type="ORF">CLV51_104319</name>
</gene>
<dbReference type="Pfam" id="PF02423">
    <property type="entry name" value="OCD_Mu_crystall"/>
    <property type="match status" value="1"/>
</dbReference>
<organism evidence="1 2">
    <name type="scientific">Chitinophaga niastensis</name>
    <dbReference type="NCBI Taxonomy" id="536980"/>
    <lineage>
        <taxon>Bacteria</taxon>
        <taxon>Pseudomonadati</taxon>
        <taxon>Bacteroidota</taxon>
        <taxon>Chitinophagia</taxon>
        <taxon>Chitinophagales</taxon>
        <taxon>Chitinophagaceae</taxon>
        <taxon>Chitinophaga</taxon>
    </lineage>
</organism>
<dbReference type="Gene3D" id="3.30.1780.10">
    <property type="entry name" value="ornithine cyclodeaminase, domain 1"/>
    <property type="match status" value="1"/>
</dbReference>
<keyword evidence="2" id="KW-1185">Reference proteome</keyword>
<evidence type="ECO:0000313" key="1">
    <source>
        <dbReference type="EMBL" id="PSL45613.1"/>
    </source>
</evidence>
<dbReference type="AlphaFoldDB" id="A0A2P8HHC4"/>
<dbReference type="RefSeq" id="WP_106529933.1">
    <property type="nucleotide sequence ID" value="NZ_PYAW01000004.1"/>
</dbReference>
<dbReference type="PANTHER" id="PTHR13812">
    <property type="entry name" value="KETIMINE REDUCTASE MU-CRYSTALLIN"/>
    <property type="match status" value="1"/>
</dbReference>
<dbReference type="GO" id="GO:0005737">
    <property type="term" value="C:cytoplasm"/>
    <property type="evidence" value="ECO:0007669"/>
    <property type="project" value="TreeGrafter"/>
</dbReference>
<dbReference type="PANTHER" id="PTHR13812:SF19">
    <property type="entry name" value="KETIMINE REDUCTASE MU-CRYSTALLIN"/>
    <property type="match status" value="1"/>
</dbReference>
<dbReference type="EMBL" id="PYAW01000004">
    <property type="protein sequence ID" value="PSL45613.1"/>
    <property type="molecule type" value="Genomic_DNA"/>
</dbReference>
<dbReference type="SUPFAM" id="SSF51735">
    <property type="entry name" value="NAD(P)-binding Rossmann-fold domains"/>
    <property type="match status" value="1"/>
</dbReference>
<dbReference type="PIRSF" id="PIRSF001439">
    <property type="entry name" value="CryM"/>
    <property type="match status" value="1"/>
</dbReference>
<accession>A0A2P8HHC4</accession>
<dbReference type="InterPro" id="IPR003462">
    <property type="entry name" value="ODC_Mu_crystall"/>
</dbReference>
<dbReference type="Proteomes" id="UP000240971">
    <property type="component" value="Unassembled WGS sequence"/>
</dbReference>
<evidence type="ECO:0000313" key="2">
    <source>
        <dbReference type="Proteomes" id="UP000240971"/>
    </source>
</evidence>
<dbReference type="Gene3D" id="3.40.50.720">
    <property type="entry name" value="NAD(P)-binding Rossmann-like Domain"/>
    <property type="match status" value="1"/>
</dbReference>
<proteinExistence type="predicted"/>
<reference evidence="1 2" key="1">
    <citation type="submission" date="2018-03" db="EMBL/GenBank/DDBJ databases">
        <title>Genomic Encyclopedia of Archaeal and Bacterial Type Strains, Phase II (KMG-II): from individual species to whole genera.</title>
        <authorList>
            <person name="Goeker M."/>
        </authorList>
    </citation>
    <scope>NUCLEOTIDE SEQUENCE [LARGE SCALE GENOMIC DNA]</scope>
    <source>
        <strain evidence="1 2">DSM 24859</strain>
    </source>
</reference>
<comment type="caution">
    <text evidence="1">The sequence shown here is derived from an EMBL/GenBank/DDBJ whole genome shotgun (WGS) entry which is preliminary data.</text>
</comment>
<sequence length="322" mass="35454">MLYLNANNINDIGINWSDLTAVIKNATGALHKNDYSQPIKPYLRYGDPKNRIIAMPAYVGGGAPLAGIKWIASFPDNIYQQKLRAHSVTILNEHDSGIPLCVINTAMISALRTAAVSGTIVEQYLALKKADKQFTVGIIGFGPIGKTHLKMITAILGNRIDKILLYDINGVDLSSVDAAWQDKIQVCDSWQACYTTADIFITCTVSSSPYVDLPPVKGSLQLNVSLRDYKAEMVAHMDVIVVDDWEEVCRQNTDIENMHKVMGLEKKDTLSISDILCTDALQGKEDAVIMFNPMGMAIFDIALGGYYYQEAVRKNIGSVMPD</sequence>
<protein>
    <submittedName>
        <fullName evidence="1">Ornithine cyclodeaminase</fullName>
    </submittedName>
</protein>